<organism evidence="1 2">
    <name type="scientific">Anopheles quadriannulatus</name>
    <name type="common">Mosquito</name>
    <dbReference type="NCBI Taxonomy" id="34691"/>
    <lineage>
        <taxon>Eukaryota</taxon>
        <taxon>Metazoa</taxon>
        <taxon>Ecdysozoa</taxon>
        <taxon>Arthropoda</taxon>
        <taxon>Hexapoda</taxon>
        <taxon>Insecta</taxon>
        <taxon>Pterygota</taxon>
        <taxon>Neoptera</taxon>
        <taxon>Endopterygota</taxon>
        <taxon>Diptera</taxon>
        <taxon>Nematocera</taxon>
        <taxon>Culicoidea</taxon>
        <taxon>Culicidae</taxon>
        <taxon>Anophelinae</taxon>
        <taxon>Anopheles</taxon>
    </lineage>
</organism>
<evidence type="ECO:0000313" key="1">
    <source>
        <dbReference type="EnsemblMetazoa" id="AQUA015298-PA"/>
    </source>
</evidence>
<keyword evidence="2" id="KW-1185">Reference proteome</keyword>
<dbReference type="VEuPathDB" id="VectorBase:AQUA015298"/>
<protein>
    <submittedName>
        <fullName evidence="1">Uncharacterized protein</fullName>
    </submittedName>
</protein>
<reference evidence="1" key="1">
    <citation type="submission" date="2020-05" db="UniProtKB">
        <authorList>
            <consortium name="EnsemblMetazoa"/>
        </authorList>
    </citation>
    <scope>IDENTIFICATION</scope>
    <source>
        <strain evidence="1">SANGQUA</strain>
    </source>
</reference>
<proteinExistence type="predicted"/>
<dbReference type="Proteomes" id="UP000076407">
    <property type="component" value="Unassembled WGS sequence"/>
</dbReference>
<accession>A0A182XU17</accession>
<evidence type="ECO:0000313" key="2">
    <source>
        <dbReference type="Proteomes" id="UP000076407"/>
    </source>
</evidence>
<sequence length="16" mass="1827">MWRFCASFAVHGCGRV</sequence>
<name>A0A182XU17_ANOQN</name>
<dbReference type="EnsemblMetazoa" id="AQUA015298-RA">
    <property type="protein sequence ID" value="AQUA015298-PA"/>
    <property type="gene ID" value="AQUA015298"/>
</dbReference>
<dbReference type="AlphaFoldDB" id="A0A182XU17"/>